<reference evidence="5" key="1">
    <citation type="submission" date="2020-08" db="EMBL/GenBank/DDBJ databases">
        <title>Genome sequencing and assembly of the red palm weevil Rhynchophorus ferrugineus.</title>
        <authorList>
            <person name="Dias G.B."/>
            <person name="Bergman C.M."/>
            <person name="Manee M."/>
        </authorList>
    </citation>
    <scope>NUCLEOTIDE SEQUENCE</scope>
    <source>
        <strain evidence="5">AA-2017</strain>
        <tissue evidence="5">Whole larva</tissue>
    </source>
</reference>
<dbReference type="SUPFAM" id="SSF54928">
    <property type="entry name" value="RNA-binding domain, RBD"/>
    <property type="match status" value="1"/>
</dbReference>
<dbReference type="InterPro" id="IPR032552">
    <property type="entry name" value="RSB_motif"/>
</dbReference>
<evidence type="ECO:0000256" key="3">
    <source>
        <dbReference type="SAM" id="MobiDB-lite"/>
    </source>
</evidence>
<name>A0A834IVR5_RHYFE</name>
<feature type="region of interest" description="Disordered" evidence="3">
    <location>
        <begin position="1"/>
        <end position="287"/>
    </location>
</feature>
<feature type="compositionally biased region" description="Basic and acidic residues" evidence="3">
    <location>
        <begin position="248"/>
        <end position="258"/>
    </location>
</feature>
<dbReference type="PANTHER" id="PTHR46589:SF1">
    <property type="entry name" value="APOPTOTIC CHROMATIN CONDENSATION INDUCER IN THE NUCLEUS"/>
    <property type="match status" value="1"/>
</dbReference>
<dbReference type="PROSITE" id="PS50102">
    <property type="entry name" value="RRM"/>
    <property type="match status" value="1"/>
</dbReference>
<feature type="compositionally biased region" description="Polar residues" evidence="3">
    <location>
        <begin position="272"/>
        <end position="283"/>
    </location>
</feature>
<feature type="region of interest" description="Disordered" evidence="3">
    <location>
        <begin position="308"/>
        <end position="336"/>
    </location>
</feature>
<organism evidence="5 6">
    <name type="scientific">Rhynchophorus ferrugineus</name>
    <name type="common">Red palm weevil</name>
    <name type="synonym">Curculio ferrugineus</name>
    <dbReference type="NCBI Taxonomy" id="354439"/>
    <lineage>
        <taxon>Eukaryota</taxon>
        <taxon>Metazoa</taxon>
        <taxon>Ecdysozoa</taxon>
        <taxon>Arthropoda</taxon>
        <taxon>Hexapoda</taxon>
        <taxon>Insecta</taxon>
        <taxon>Pterygota</taxon>
        <taxon>Neoptera</taxon>
        <taxon>Endopterygota</taxon>
        <taxon>Coleoptera</taxon>
        <taxon>Polyphaga</taxon>
        <taxon>Cucujiformia</taxon>
        <taxon>Curculionidae</taxon>
        <taxon>Dryophthorinae</taxon>
        <taxon>Rhynchophorus</taxon>
    </lineage>
</organism>
<feature type="compositionally biased region" description="Low complexity" evidence="3">
    <location>
        <begin position="127"/>
        <end position="148"/>
    </location>
</feature>
<feature type="compositionally biased region" description="Basic and acidic residues" evidence="3">
    <location>
        <begin position="432"/>
        <end position="442"/>
    </location>
</feature>
<dbReference type="InterPro" id="IPR035979">
    <property type="entry name" value="RBD_domain_sf"/>
</dbReference>
<gene>
    <name evidence="5" type="ORF">GWI33_002535</name>
</gene>
<feature type="domain" description="RRM" evidence="4">
    <location>
        <begin position="603"/>
        <end position="680"/>
    </location>
</feature>
<comment type="caution">
    <text evidence="5">The sequence shown here is derived from an EMBL/GenBank/DDBJ whole genome shotgun (WGS) entry which is preliminary data.</text>
</comment>
<dbReference type="GO" id="GO:0008380">
    <property type="term" value="P:RNA splicing"/>
    <property type="evidence" value="ECO:0007669"/>
    <property type="project" value="TreeGrafter"/>
</dbReference>
<feature type="compositionally biased region" description="Polar residues" evidence="3">
    <location>
        <begin position="215"/>
        <end position="224"/>
    </location>
</feature>
<dbReference type="Proteomes" id="UP000625711">
    <property type="component" value="Unassembled WGS sequence"/>
</dbReference>
<dbReference type="InterPro" id="IPR052793">
    <property type="entry name" value="EJC-associated_protein"/>
</dbReference>
<dbReference type="InterPro" id="IPR000504">
    <property type="entry name" value="RRM_dom"/>
</dbReference>
<feature type="compositionally biased region" description="Basic and acidic residues" evidence="3">
    <location>
        <begin position="159"/>
        <end position="170"/>
    </location>
</feature>
<evidence type="ECO:0000313" key="6">
    <source>
        <dbReference type="Proteomes" id="UP000625711"/>
    </source>
</evidence>
<keyword evidence="6" id="KW-1185">Reference proteome</keyword>
<evidence type="ECO:0000256" key="2">
    <source>
        <dbReference type="PROSITE-ProRule" id="PRU00176"/>
    </source>
</evidence>
<feature type="compositionally biased region" description="Basic and acidic residues" evidence="3">
    <location>
        <begin position="805"/>
        <end position="833"/>
    </location>
</feature>
<feature type="compositionally biased region" description="Basic residues" evidence="3">
    <location>
        <begin position="22"/>
        <end position="32"/>
    </location>
</feature>
<feature type="compositionally biased region" description="Basic and acidic residues" evidence="3">
    <location>
        <begin position="374"/>
        <end position="394"/>
    </location>
</feature>
<feature type="compositionally biased region" description="Basic and acidic residues" evidence="3">
    <location>
        <begin position="60"/>
        <end position="80"/>
    </location>
</feature>
<keyword evidence="1 2" id="KW-0694">RNA-binding</keyword>
<feature type="compositionally biased region" description="Basic and acidic residues" evidence="3">
    <location>
        <begin position="449"/>
        <end position="465"/>
    </location>
</feature>
<feature type="compositionally biased region" description="Basic and acidic residues" evidence="3">
    <location>
        <begin position="764"/>
        <end position="777"/>
    </location>
</feature>
<dbReference type="GO" id="GO:0061574">
    <property type="term" value="C:ASAP complex"/>
    <property type="evidence" value="ECO:0007669"/>
    <property type="project" value="TreeGrafter"/>
</dbReference>
<dbReference type="CDD" id="cd12432">
    <property type="entry name" value="RRM_ACINU"/>
    <property type="match status" value="1"/>
</dbReference>
<feature type="compositionally biased region" description="Basic and acidic residues" evidence="3">
    <location>
        <begin position="404"/>
        <end position="421"/>
    </location>
</feature>
<protein>
    <recommendedName>
        <fullName evidence="4">RRM domain-containing protein</fullName>
    </recommendedName>
</protein>
<feature type="compositionally biased region" description="Basic and acidic residues" evidence="3">
    <location>
        <begin position="688"/>
        <end position="731"/>
    </location>
</feature>
<feature type="region of interest" description="Disordered" evidence="3">
    <location>
        <begin position="799"/>
        <end position="839"/>
    </location>
</feature>
<dbReference type="PANTHER" id="PTHR46589">
    <property type="entry name" value="APOPTOTIC CHROMATIN CONDENSATION INDUCER IN THE NUCLEUS"/>
    <property type="match status" value="1"/>
</dbReference>
<feature type="compositionally biased region" description="Basic residues" evidence="3">
    <location>
        <begin position="736"/>
        <end position="750"/>
    </location>
</feature>
<dbReference type="GO" id="GO:0003723">
    <property type="term" value="F:RNA binding"/>
    <property type="evidence" value="ECO:0007669"/>
    <property type="project" value="UniProtKB-UniRule"/>
</dbReference>
<feature type="compositionally biased region" description="Basic and acidic residues" evidence="3">
    <location>
        <begin position="190"/>
        <end position="214"/>
    </location>
</feature>
<dbReference type="InterPro" id="IPR034257">
    <property type="entry name" value="Acinus_RRM"/>
</dbReference>
<evidence type="ECO:0000259" key="4">
    <source>
        <dbReference type="PROSITE" id="PS50102"/>
    </source>
</evidence>
<sequence length="839" mass="97670">MVRKSTRSLKAAEKAKPETPRRGTRASTRRRKDRSDKDSSDNDSPDRDSKKPFKKRIRGRNRESPVVKVDDNEEVKEGKKGKGKSKGKNKSNDTDNVEIENDNTQVTIESPSVIKEEQIDESNSEPITSENITTGENNNGNSNDGTNDQQCAEESNENEENKDKDQDDGRNLQVESEQIESNDPKEEECELRNEEKPKTKDSDNSDSEQNKDTKQNMYPETENPSIMEINKECAKQDLVSTEENQESQDIKQNDEPKKKITLKRISEVNEPIQEQKQSDFNSGESKDIIGDTFQENINLDTVEINKLEEPSKEGSDTIGKIIQNITPNEKKEEPRKKISLKRISEVKSFQEELKINKEVTEELQKDSWSSSYELNKKSGKDDKDNRSDTYDDKNVRKKISLKRRTTDEKKEGQNEIKHEINLVRSSSVEEQSPEKQKRHSETETSSPTDIKKTVEPLQKEHEEKPRLKKPTKRITLIRNLVQKESTNVLLKNKWGKCNVTEIGNIKLNILKDICTSIDFLPESEVNLEIVIKERRGSEKERQKSFNEMEAEEMEKIEAELNAEPEDFEEKENIIAMNRKISIVDDTASKLKPPPSPAKNAVSEVLYITNLVRPFTVKQLRELLERTGKIREEGFWTDRIKSKCYVHYQTTEEAEATRNALHGVHWPIGNGKQLIIEFATVEDLENAKHPPIVRKEKTPEQENIKMEKEDTADERNGDRTGRDREWDGKDANLSRNSRSRSRDRQRKHIRRSYTPEDYQNKRRKRDEPVPQKAMDDLFLKTKATPSIYWQPLSPEEIALKQQQRQARLEENKRRMEEMRSSGRRDTTRERDRRDRNFRRR</sequence>
<feature type="region of interest" description="Disordered" evidence="3">
    <location>
        <begin position="688"/>
        <end position="777"/>
    </location>
</feature>
<accession>A0A834IVR5</accession>
<evidence type="ECO:0000313" key="5">
    <source>
        <dbReference type="EMBL" id="KAF7287165.1"/>
    </source>
</evidence>
<feature type="compositionally biased region" description="Basic and acidic residues" evidence="3">
    <location>
        <begin position="10"/>
        <end position="21"/>
    </location>
</feature>
<dbReference type="GO" id="GO:0071011">
    <property type="term" value="C:precatalytic spliceosome"/>
    <property type="evidence" value="ECO:0007669"/>
    <property type="project" value="TreeGrafter"/>
</dbReference>
<evidence type="ECO:0000256" key="1">
    <source>
        <dbReference type="ARBA" id="ARBA00022884"/>
    </source>
</evidence>
<proteinExistence type="predicted"/>
<dbReference type="AlphaFoldDB" id="A0A834IVR5"/>
<dbReference type="Pfam" id="PF16294">
    <property type="entry name" value="RSB_motif"/>
    <property type="match status" value="1"/>
</dbReference>
<feature type="region of interest" description="Disordered" evidence="3">
    <location>
        <begin position="361"/>
        <end position="470"/>
    </location>
</feature>
<dbReference type="OrthoDB" id="5348404at2759"/>
<feature type="compositionally biased region" description="Acidic residues" evidence="3">
    <location>
        <begin position="177"/>
        <end position="189"/>
    </location>
</feature>
<dbReference type="InterPro" id="IPR012677">
    <property type="entry name" value="Nucleotide-bd_a/b_plait_sf"/>
</dbReference>
<dbReference type="EMBL" id="JAACXV010000016">
    <property type="protein sequence ID" value="KAF7287165.1"/>
    <property type="molecule type" value="Genomic_DNA"/>
</dbReference>
<feature type="compositionally biased region" description="Basic and acidic residues" evidence="3">
    <location>
        <begin position="33"/>
        <end position="51"/>
    </location>
</feature>
<dbReference type="Gene3D" id="3.30.70.330">
    <property type="match status" value="1"/>
</dbReference>